<gene>
    <name evidence="3" type="ORF">EZS28_025316</name>
</gene>
<dbReference type="InterPro" id="IPR012677">
    <property type="entry name" value="Nucleotide-bd_a/b_plait_sf"/>
</dbReference>
<evidence type="ECO:0000313" key="4">
    <source>
        <dbReference type="Proteomes" id="UP000324800"/>
    </source>
</evidence>
<accession>A0A5J4V9F7</accession>
<feature type="compositionally biased region" description="Polar residues" evidence="1">
    <location>
        <begin position="140"/>
        <end position="149"/>
    </location>
</feature>
<feature type="compositionally biased region" description="Basic and acidic residues" evidence="1">
    <location>
        <begin position="103"/>
        <end position="125"/>
    </location>
</feature>
<dbReference type="InterPro" id="IPR035979">
    <property type="entry name" value="RBD_domain_sf"/>
</dbReference>
<dbReference type="OrthoDB" id="3800936at2759"/>
<feature type="region of interest" description="Disordered" evidence="1">
    <location>
        <begin position="189"/>
        <end position="211"/>
    </location>
</feature>
<name>A0A5J4V9F7_9EUKA</name>
<evidence type="ECO:0000259" key="2">
    <source>
        <dbReference type="Pfam" id="PF00076"/>
    </source>
</evidence>
<dbReference type="SUPFAM" id="SSF54928">
    <property type="entry name" value="RNA-binding domain, RBD"/>
    <property type="match status" value="1"/>
</dbReference>
<feature type="region of interest" description="Disordered" evidence="1">
    <location>
        <begin position="1"/>
        <end position="59"/>
    </location>
</feature>
<feature type="compositionally biased region" description="Basic and acidic residues" evidence="1">
    <location>
        <begin position="199"/>
        <end position="208"/>
    </location>
</feature>
<feature type="compositionally biased region" description="Basic and acidic residues" evidence="1">
    <location>
        <begin position="1"/>
        <end position="19"/>
    </location>
</feature>
<dbReference type="Pfam" id="PF00076">
    <property type="entry name" value="RRM_1"/>
    <property type="match status" value="1"/>
</dbReference>
<protein>
    <recommendedName>
        <fullName evidence="2">RRM domain-containing protein</fullName>
    </recommendedName>
</protein>
<dbReference type="EMBL" id="SNRW01008668">
    <property type="protein sequence ID" value="KAA6379159.1"/>
    <property type="molecule type" value="Genomic_DNA"/>
</dbReference>
<evidence type="ECO:0000256" key="1">
    <source>
        <dbReference type="SAM" id="MobiDB-lite"/>
    </source>
</evidence>
<comment type="caution">
    <text evidence="3">The sequence shown here is derived from an EMBL/GenBank/DDBJ whole genome shotgun (WGS) entry which is preliminary data.</text>
</comment>
<dbReference type="InterPro" id="IPR000504">
    <property type="entry name" value="RRM_dom"/>
</dbReference>
<dbReference type="Proteomes" id="UP000324800">
    <property type="component" value="Unassembled WGS sequence"/>
</dbReference>
<organism evidence="3 4">
    <name type="scientific">Streblomastix strix</name>
    <dbReference type="NCBI Taxonomy" id="222440"/>
    <lineage>
        <taxon>Eukaryota</taxon>
        <taxon>Metamonada</taxon>
        <taxon>Preaxostyla</taxon>
        <taxon>Oxymonadida</taxon>
        <taxon>Streblomastigidae</taxon>
        <taxon>Streblomastix</taxon>
    </lineage>
</organism>
<proteinExistence type="predicted"/>
<feature type="domain" description="RRM" evidence="2">
    <location>
        <begin position="240"/>
        <end position="292"/>
    </location>
</feature>
<feature type="region of interest" description="Disordered" evidence="1">
    <location>
        <begin position="103"/>
        <end position="163"/>
    </location>
</feature>
<sequence>MISDEKERKENEQLDRAREEEENNTMEENDKKEEKIQKLKNHQNDLGLPPPYSQTDSLLNKFDNSFINYTNGDTEILPEMEPRLIIRQGKGVLYNSYTSLKEQEQEQQKEQEQKKQQEKQQEKQQRAVSLPPPQPRRHNVGSNTHSKQFSYAPPLFPTPPPQQRISNISILQQQIQYPIQSSILQIFPSVNPPLPPNKADNDREKDKSTQLQVQQSDYSVDQWQIRVNWEDDGPNEDILRQEFAPFKTVNVILDLMELTDTKRSAIISFGSQEQALRAKEEMDGAVIQGCVLEVTLLPQKVDEQTEKQNKYK</sequence>
<reference evidence="3 4" key="1">
    <citation type="submission" date="2019-03" db="EMBL/GenBank/DDBJ databases">
        <title>Single cell metagenomics reveals metabolic interactions within the superorganism composed of flagellate Streblomastix strix and complex community of Bacteroidetes bacteria on its surface.</title>
        <authorList>
            <person name="Treitli S.C."/>
            <person name="Kolisko M."/>
            <person name="Husnik F."/>
            <person name="Keeling P."/>
            <person name="Hampl V."/>
        </authorList>
    </citation>
    <scope>NUCLEOTIDE SEQUENCE [LARGE SCALE GENOMIC DNA]</scope>
    <source>
        <strain evidence="3">ST1C</strain>
    </source>
</reference>
<dbReference type="GO" id="GO:0003723">
    <property type="term" value="F:RNA binding"/>
    <property type="evidence" value="ECO:0007669"/>
    <property type="project" value="InterPro"/>
</dbReference>
<feature type="compositionally biased region" description="Basic and acidic residues" evidence="1">
    <location>
        <begin position="28"/>
        <end position="37"/>
    </location>
</feature>
<evidence type="ECO:0000313" key="3">
    <source>
        <dbReference type="EMBL" id="KAA6379159.1"/>
    </source>
</evidence>
<dbReference type="AlphaFoldDB" id="A0A5J4V9F7"/>
<dbReference type="Gene3D" id="3.30.70.330">
    <property type="match status" value="1"/>
</dbReference>